<dbReference type="RefSeq" id="WP_380704766.1">
    <property type="nucleotide sequence ID" value="NZ_JBHSAP010000009.1"/>
</dbReference>
<name>A0ABV8JDL7_9BACL</name>
<proteinExistence type="predicted"/>
<sequence>MPSYNNQRIQWKLNKLAPVEYRRQFAA</sequence>
<gene>
    <name evidence="1" type="ORF">ACFOUO_06650</name>
</gene>
<reference evidence="2" key="1">
    <citation type="journal article" date="2019" name="Int. J. Syst. Evol. Microbiol.">
        <title>The Global Catalogue of Microorganisms (GCM) 10K type strain sequencing project: providing services to taxonomists for standard genome sequencing and annotation.</title>
        <authorList>
            <consortium name="The Broad Institute Genomics Platform"/>
            <consortium name="The Broad Institute Genome Sequencing Center for Infectious Disease"/>
            <person name="Wu L."/>
            <person name="Ma J."/>
        </authorList>
    </citation>
    <scope>NUCLEOTIDE SEQUENCE [LARGE SCALE GENOMIC DNA]</scope>
    <source>
        <strain evidence="2">IBRC-M 10813</strain>
    </source>
</reference>
<evidence type="ECO:0000313" key="1">
    <source>
        <dbReference type="EMBL" id="MFC4076488.1"/>
    </source>
</evidence>
<dbReference type="EMBL" id="JBHSAP010000009">
    <property type="protein sequence ID" value="MFC4076488.1"/>
    <property type="molecule type" value="Genomic_DNA"/>
</dbReference>
<dbReference type="Proteomes" id="UP001595843">
    <property type="component" value="Unassembled WGS sequence"/>
</dbReference>
<accession>A0ABV8JDL7</accession>
<comment type="caution">
    <text evidence="1">The sequence shown here is derived from an EMBL/GenBank/DDBJ whole genome shotgun (WGS) entry which is preliminary data.</text>
</comment>
<protein>
    <submittedName>
        <fullName evidence="1">IS3 family transposase</fullName>
    </submittedName>
</protein>
<organism evidence="1 2">
    <name type="scientific">Salinithrix halophila</name>
    <dbReference type="NCBI Taxonomy" id="1485204"/>
    <lineage>
        <taxon>Bacteria</taxon>
        <taxon>Bacillati</taxon>
        <taxon>Bacillota</taxon>
        <taxon>Bacilli</taxon>
        <taxon>Bacillales</taxon>
        <taxon>Thermoactinomycetaceae</taxon>
        <taxon>Salinithrix</taxon>
    </lineage>
</organism>
<evidence type="ECO:0000313" key="2">
    <source>
        <dbReference type="Proteomes" id="UP001595843"/>
    </source>
</evidence>
<keyword evidence="2" id="KW-1185">Reference proteome</keyword>